<dbReference type="Pfam" id="PF00153">
    <property type="entry name" value="Mito_carr"/>
    <property type="match status" value="3"/>
</dbReference>
<evidence type="ECO:0000256" key="11">
    <source>
        <dbReference type="RuleBase" id="RU000488"/>
    </source>
</evidence>
<evidence type="ECO:0000313" key="12">
    <source>
        <dbReference type="EMBL" id="EDK46837.1"/>
    </source>
</evidence>
<dbReference type="GO" id="GO:0015230">
    <property type="term" value="F:FAD transmembrane transporter activity"/>
    <property type="evidence" value="ECO:0007669"/>
    <property type="project" value="EnsemblFungi"/>
</dbReference>
<comment type="function">
    <text evidence="1">Mitochondrial transporter that mediates uptake of thiamine pyrophosphate (ThPP) into mitochondria.</text>
</comment>
<dbReference type="KEGG" id="lel:PVL30_005155"/>
<dbReference type="SUPFAM" id="SSF103506">
    <property type="entry name" value="Mitochondrial carrier"/>
    <property type="match status" value="1"/>
</dbReference>
<dbReference type="VEuPathDB" id="FungiDB:LELG_05018"/>
<organism evidence="12 13">
    <name type="scientific">Lodderomyces elongisporus (strain ATCC 11503 / CBS 2605 / JCM 1781 / NBRC 1676 / NRRL YB-4239)</name>
    <name type="common">Yeast</name>
    <name type="synonym">Saccharomyces elongisporus</name>
    <dbReference type="NCBI Taxonomy" id="379508"/>
    <lineage>
        <taxon>Eukaryota</taxon>
        <taxon>Fungi</taxon>
        <taxon>Dikarya</taxon>
        <taxon>Ascomycota</taxon>
        <taxon>Saccharomycotina</taxon>
        <taxon>Pichiomycetes</taxon>
        <taxon>Debaryomycetaceae</taxon>
        <taxon>Candida/Lodderomyces clade</taxon>
        <taxon>Lodderomyces</taxon>
    </lineage>
</organism>
<sequence>MSHLQTESTGHGVINRRSIEVISGLAAGFTTTVITHPLDVIKVKLQLSHMNMASPRTQPLQSILSVIRRMDNDALLLTKQNHRPKAVNLLFEYYRGIVPNLLGNISAWGIYFTLYAEFKTQIAFQNDTLTYFTSSTLAGITTSLLTNPIWVLKTRILGGSRAQPDSYKSVLDGVKQMLRNEGIQSFWKGAVPSMFQVFQASLQITIYDHLKNYVLPSPKTTNMQANDVKLNLTLTTWQYLYTSATSKIISSLIMYPAQVVKSRIQNSHGHLGIRQVVHILYYKEGGYFAFYKGLSANIVRVLPATCITFMVYENVKKYLTLQYLE</sequence>
<comment type="similarity">
    <text evidence="3 11">Belongs to the mitochondrial carrier (TC 2.A.29) family.</text>
</comment>
<dbReference type="PROSITE" id="PS50920">
    <property type="entry name" value="SOLCAR"/>
    <property type="match status" value="3"/>
</dbReference>
<evidence type="ECO:0000256" key="3">
    <source>
        <dbReference type="ARBA" id="ARBA00006375"/>
    </source>
</evidence>
<evidence type="ECO:0000256" key="8">
    <source>
        <dbReference type="ARBA" id="ARBA00022989"/>
    </source>
</evidence>
<gene>
    <name evidence="12" type="ORF">LELG_05018</name>
</gene>
<dbReference type="FunCoup" id="A5E5X9">
    <property type="interactions" value="80"/>
</dbReference>
<dbReference type="Gene3D" id="1.50.40.10">
    <property type="entry name" value="Mitochondrial carrier domain"/>
    <property type="match status" value="1"/>
</dbReference>
<dbReference type="InterPro" id="IPR023395">
    <property type="entry name" value="MCP_dom_sf"/>
</dbReference>
<dbReference type="STRING" id="379508.A5E5X9"/>
<keyword evidence="6 10" id="KW-0812">Transmembrane</keyword>
<dbReference type="EMBL" id="CH981531">
    <property type="protein sequence ID" value="EDK46837.1"/>
    <property type="molecule type" value="Genomic_DNA"/>
</dbReference>
<evidence type="ECO:0000256" key="7">
    <source>
        <dbReference type="ARBA" id="ARBA00022737"/>
    </source>
</evidence>
<dbReference type="GO" id="GO:0005739">
    <property type="term" value="C:mitochondrion"/>
    <property type="evidence" value="ECO:0007669"/>
    <property type="project" value="EnsemblFungi"/>
</dbReference>
<dbReference type="InParanoid" id="A5E5X9"/>
<dbReference type="HOGENOM" id="CLU_015166_6_4_1"/>
<keyword evidence="7" id="KW-0677">Repeat</keyword>
<feature type="repeat" description="Solcar" evidence="10">
    <location>
        <begin position="126"/>
        <end position="213"/>
    </location>
</feature>
<evidence type="ECO:0000256" key="4">
    <source>
        <dbReference type="ARBA" id="ARBA00021935"/>
    </source>
</evidence>
<feature type="repeat" description="Solcar" evidence="10">
    <location>
        <begin position="234"/>
        <end position="318"/>
    </location>
</feature>
<feature type="repeat" description="Solcar" evidence="10">
    <location>
        <begin position="15"/>
        <end position="121"/>
    </location>
</feature>
<name>A5E5X9_LODEL</name>
<protein>
    <recommendedName>
        <fullName evidence="4">Mitochondrial thiamine pyrophosphate carrier 1</fullName>
    </recommendedName>
</protein>
<evidence type="ECO:0000256" key="9">
    <source>
        <dbReference type="ARBA" id="ARBA00023136"/>
    </source>
</evidence>
<reference evidence="12 13" key="1">
    <citation type="journal article" date="2009" name="Nature">
        <title>Evolution of pathogenicity and sexual reproduction in eight Candida genomes.</title>
        <authorList>
            <person name="Butler G."/>
            <person name="Rasmussen M.D."/>
            <person name="Lin M.F."/>
            <person name="Santos M.A."/>
            <person name="Sakthikumar S."/>
            <person name="Munro C.A."/>
            <person name="Rheinbay E."/>
            <person name="Grabherr M."/>
            <person name="Forche A."/>
            <person name="Reedy J.L."/>
            <person name="Agrafioti I."/>
            <person name="Arnaud M.B."/>
            <person name="Bates S."/>
            <person name="Brown A.J."/>
            <person name="Brunke S."/>
            <person name="Costanzo M.C."/>
            <person name="Fitzpatrick D.A."/>
            <person name="de Groot P.W."/>
            <person name="Harris D."/>
            <person name="Hoyer L.L."/>
            <person name="Hube B."/>
            <person name="Klis F.M."/>
            <person name="Kodira C."/>
            <person name="Lennard N."/>
            <person name="Logue M.E."/>
            <person name="Martin R."/>
            <person name="Neiman A.M."/>
            <person name="Nikolaou E."/>
            <person name="Quail M.A."/>
            <person name="Quinn J."/>
            <person name="Santos M.C."/>
            <person name="Schmitzberger F.F."/>
            <person name="Sherlock G."/>
            <person name="Shah P."/>
            <person name="Silverstein K.A."/>
            <person name="Skrzypek M.S."/>
            <person name="Soll D."/>
            <person name="Staggs R."/>
            <person name="Stansfield I."/>
            <person name="Stumpf M.P."/>
            <person name="Sudbery P.E."/>
            <person name="Srikantha T."/>
            <person name="Zeng Q."/>
            <person name="Berman J."/>
            <person name="Berriman M."/>
            <person name="Heitman J."/>
            <person name="Gow N.A."/>
            <person name="Lorenz M.C."/>
            <person name="Birren B.W."/>
            <person name="Kellis M."/>
            <person name="Cuomo C.A."/>
        </authorList>
    </citation>
    <scope>NUCLEOTIDE SEQUENCE [LARGE SCALE GENOMIC DNA]</scope>
    <source>
        <strain evidence="13">ATCC 11503 / BCRC 21390 / CBS 2605 / JCM 1781 / NBRC 1676 / NRRL YB-4239</strain>
    </source>
</reference>
<dbReference type="OMA" id="TTVWKHE"/>
<dbReference type="OrthoDB" id="428293at2759"/>
<dbReference type="GO" id="GO:0016020">
    <property type="term" value="C:membrane"/>
    <property type="evidence" value="ECO:0007669"/>
    <property type="project" value="UniProtKB-SubCell"/>
</dbReference>
<evidence type="ECO:0000256" key="6">
    <source>
        <dbReference type="ARBA" id="ARBA00022692"/>
    </source>
</evidence>
<accession>A5E5X9</accession>
<dbReference type="InterPro" id="IPR018108">
    <property type="entry name" value="MCP_transmembrane"/>
</dbReference>
<dbReference type="GeneID" id="5230826"/>
<evidence type="ECO:0000256" key="1">
    <source>
        <dbReference type="ARBA" id="ARBA00002238"/>
    </source>
</evidence>
<keyword evidence="13" id="KW-1185">Reference proteome</keyword>
<keyword evidence="5 11" id="KW-0813">Transport</keyword>
<comment type="subcellular location">
    <subcellularLocation>
        <location evidence="2">Membrane</location>
        <topology evidence="2">Multi-pass membrane protein</topology>
    </subcellularLocation>
</comment>
<keyword evidence="9 10" id="KW-0472">Membrane</keyword>
<dbReference type="eggNOG" id="KOG0764">
    <property type="taxonomic scope" value="Eukaryota"/>
</dbReference>
<keyword evidence="8" id="KW-1133">Transmembrane helix</keyword>
<dbReference type="Proteomes" id="UP000001996">
    <property type="component" value="Unassembled WGS sequence"/>
</dbReference>
<dbReference type="PANTHER" id="PTHR45683">
    <property type="entry name" value="MITOCHONDRIAL NICOTINAMIDE ADENINE DINUCLEOTIDE TRANSPORTER 1-RELATED-RELATED"/>
    <property type="match status" value="1"/>
</dbReference>
<evidence type="ECO:0000256" key="10">
    <source>
        <dbReference type="PROSITE-ProRule" id="PRU00282"/>
    </source>
</evidence>
<evidence type="ECO:0000313" key="13">
    <source>
        <dbReference type="Proteomes" id="UP000001996"/>
    </source>
</evidence>
<evidence type="ECO:0000256" key="5">
    <source>
        <dbReference type="ARBA" id="ARBA00022448"/>
    </source>
</evidence>
<evidence type="ECO:0000256" key="2">
    <source>
        <dbReference type="ARBA" id="ARBA00004141"/>
    </source>
</evidence>
<proteinExistence type="inferred from homology"/>
<dbReference type="InterPro" id="IPR044712">
    <property type="entry name" value="SLC25A32-like"/>
</dbReference>
<dbReference type="AlphaFoldDB" id="A5E5X9"/>